<keyword evidence="3" id="KW-1185">Reference proteome</keyword>
<evidence type="ECO:0000313" key="3">
    <source>
        <dbReference type="Proteomes" id="UP000076407"/>
    </source>
</evidence>
<dbReference type="Proteomes" id="UP000076407">
    <property type="component" value="Unassembled WGS sequence"/>
</dbReference>
<dbReference type="STRING" id="34691.A0A182X907"/>
<accession>A0A182X907</accession>
<name>A0A182X907_ANOQN</name>
<proteinExistence type="predicted"/>
<dbReference type="VEuPathDB" id="VectorBase:AQUA006296"/>
<reference evidence="2" key="1">
    <citation type="submission" date="2020-05" db="UniProtKB">
        <authorList>
            <consortium name="EnsemblMetazoa"/>
        </authorList>
    </citation>
    <scope>IDENTIFICATION</scope>
    <source>
        <strain evidence="2">SANGQUA</strain>
    </source>
</reference>
<organism evidence="2 3">
    <name type="scientific">Anopheles quadriannulatus</name>
    <name type="common">Mosquito</name>
    <dbReference type="NCBI Taxonomy" id="34691"/>
    <lineage>
        <taxon>Eukaryota</taxon>
        <taxon>Metazoa</taxon>
        <taxon>Ecdysozoa</taxon>
        <taxon>Arthropoda</taxon>
        <taxon>Hexapoda</taxon>
        <taxon>Insecta</taxon>
        <taxon>Pterygota</taxon>
        <taxon>Neoptera</taxon>
        <taxon>Endopterygota</taxon>
        <taxon>Diptera</taxon>
        <taxon>Nematocera</taxon>
        <taxon>Culicoidea</taxon>
        <taxon>Culicidae</taxon>
        <taxon>Anophelinae</taxon>
        <taxon>Anopheles</taxon>
    </lineage>
</organism>
<dbReference type="EnsemblMetazoa" id="AQUA006296-RA">
    <property type="protein sequence ID" value="AQUA006296-PA"/>
    <property type="gene ID" value="AQUA006296"/>
</dbReference>
<feature type="compositionally biased region" description="Low complexity" evidence="1">
    <location>
        <begin position="30"/>
        <end position="58"/>
    </location>
</feature>
<sequence length="498" mass="52886">MPLRKYRLVSSVTGSNGGTGGSGSANTYQHSSSSGTFTLTSTITTLAGGAGGASPASIGHHHHHHHHHQAAQQQQQHLQLQTANVAVLQSRSRHQTQQQLSNTHHYHHHHHHHHHQQQQQHQYTQQGGGTITTVQGQARLPAHYTTHQPALLQHHQQEQQQQHQQAVTLAANHPPLQQQQQQQQQHHHPVPVQILQTVPAAAPPIVDPLPLCLDANGTYLCTSYNPRCYIIQKLTPTPVSCITYEVTPLAASQVAQPALLAATSPTAPTVATSGPSVQTITTIDERLVYSKTASHPPTLTPIGSGAELTALPPSQGRSIGSSNQNLHYTGREDGQASSAVVQSGSVILNVTRTEANDRTGSKFSTNTTGKDLVSRKLEKDNTVSSGSQKACVIIHAPKDGQNDVESGFGLASKPAGAGNELLSVMEAIGTEVDYDASSMAHNIEDSVSGSSAGGSIASDSFRSHGAYRVGSMGMAKVQRIQQHSGAVGSTIQEISEGK</sequence>
<dbReference type="AlphaFoldDB" id="A0A182X907"/>
<feature type="compositionally biased region" description="Low complexity" evidence="1">
    <location>
        <begin position="70"/>
        <end position="83"/>
    </location>
</feature>
<evidence type="ECO:0000313" key="2">
    <source>
        <dbReference type="EnsemblMetazoa" id="AQUA006296-PA"/>
    </source>
</evidence>
<evidence type="ECO:0000256" key="1">
    <source>
        <dbReference type="SAM" id="MobiDB-lite"/>
    </source>
</evidence>
<feature type="compositionally biased region" description="Basic residues" evidence="1">
    <location>
        <begin position="59"/>
        <end position="69"/>
    </location>
</feature>
<feature type="compositionally biased region" description="Polar residues" evidence="1">
    <location>
        <begin position="87"/>
        <end position="102"/>
    </location>
</feature>
<feature type="region of interest" description="Disordered" evidence="1">
    <location>
        <begin position="11"/>
        <end position="127"/>
    </location>
</feature>
<feature type="compositionally biased region" description="Basic residues" evidence="1">
    <location>
        <begin position="104"/>
        <end position="116"/>
    </location>
</feature>
<feature type="region of interest" description="Disordered" evidence="1">
    <location>
        <begin position="313"/>
        <end position="335"/>
    </location>
</feature>
<protein>
    <submittedName>
        <fullName evidence="2">Uncharacterized protein</fullName>
    </submittedName>
</protein>
<feature type="compositionally biased region" description="Polar residues" evidence="1">
    <location>
        <begin position="315"/>
        <end position="327"/>
    </location>
</feature>